<name>A0AAE3J1C0_9RHOB</name>
<protein>
    <submittedName>
        <fullName evidence="2">Uncharacterized protein</fullName>
    </submittedName>
</protein>
<keyword evidence="1" id="KW-0472">Membrane</keyword>
<proteinExistence type="predicted"/>
<keyword evidence="1" id="KW-1133">Transmembrane helix</keyword>
<evidence type="ECO:0000313" key="2">
    <source>
        <dbReference type="EMBL" id="MCV6824326.1"/>
    </source>
</evidence>
<comment type="caution">
    <text evidence="2">The sequence shown here is derived from an EMBL/GenBank/DDBJ whole genome shotgun (WGS) entry which is preliminary data.</text>
</comment>
<dbReference type="Proteomes" id="UP001208041">
    <property type="component" value="Unassembled WGS sequence"/>
</dbReference>
<evidence type="ECO:0000313" key="3">
    <source>
        <dbReference type="Proteomes" id="UP001208041"/>
    </source>
</evidence>
<feature type="transmembrane region" description="Helical" evidence="1">
    <location>
        <begin position="20"/>
        <end position="39"/>
    </location>
</feature>
<keyword evidence="3" id="KW-1185">Reference proteome</keyword>
<gene>
    <name evidence="2" type="ORF">OH136_07125</name>
</gene>
<sequence>MIKEVRSVISRSSGTLVQDFIGLTALVVILMASLFLPVFA</sequence>
<organism evidence="2 3">
    <name type="scientific">Halocynthiibacter halioticoli</name>
    <dbReference type="NCBI Taxonomy" id="2986804"/>
    <lineage>
        <taxon>Bacteria</taxon>
        <taxon>Pseudomonadati</taxon>
        <taxon>Pseudomonadota</taxon>
        <taxon>Alphaproteobacteria</taxon>
        <taxon>Rhodobacterales</taxon>
        <taxon>Paracoccaceae</taxon>
        <taxon>Halocynthiibacter</taxon>
    </lineage>
</organism>
<keyword evidence="1" id="KW-0812">Transmembrane</keyword>
<dbReference type="AlphaFoldDB" id="A0AAE3J1C0"/>
<dbReference type="EMBL" id="JAOYFC010000001">
    <property type="protein sequence ID" value="MCV6824326.1"/>
    <property type="molecule type" value="Genomic_DNA"/>
</dbReference>
<dbReference type="RefSeq" id="WP_263953138.1">
    <property type="nucleotide sequence ID" value="NZ_JAOYFC010000001.1"/>
</dbReference>
<evidence type="ECO:0000256" key="1">
    <source>
        <dbReference type="SAM" id="Phobius"/>
    </source>
</evidence>
<reference evidence="2" key="1">
    <citation type="submission" date="2022-10" db="EMBL/GenBank/DDBJ databases">
        <authorList>
            <person name="Yue Y."/>
        </authorList>
    </citation>
    <scope>NUCLEOTIDE SEQUENCE</scope>
    <source>
        <strain evidence="2">Z654</strain>
    </source>
</reference>
<accession>A0AAE3J1C0</accession>